<dbReference type="Proteomes" id="UP000823616">
    <property type="component" value="Unassembled WGS sequence"/>
</dbReference>
<keyword evidence="3" id="KW-0012">Acyltransferase</keyword>
<keyword evidence="1" id="KW-1133">Transmembrane helix</keyword>
<dbReference type="PANTHER" id="PTHR23028">
    <property type="entry name" value="ACETYLTRANSFERASE"/>
    <property type="match status" value="1"/>
</dbReference>
<dbReference type="AlphaFoldDB" id="A0A9D9HHG4"/>
<organism evidence="3 4">
    <name type="scientific">Candidatus Avitreponema avistercoris</name>
    <dbReference type="NCBI Taxonomy" id="2840705"/>
    <lineage>
        <taxon>Bacteria</taxon>
        <taxon>Pseudomonadati</taxon>
        <taxon>Spirochaetota</taxon>
        <taxon>Spirochaetia</taxon>
        <taxon>Spirochaetales</taxon>
        <taxon>Candidatus Avitreponema</taxon>
    </lineage>
</organism>
<comment type="caution">
    <text evidence="3">The sequence shown here is derived from an EMBL/GenBank/DDBJ whole genome shotgun (WGS) entry which is preliminary data.</text>
</comment>
<reference evidence="3" key="2">
    <citation type="journal article" date="2021" name="PeerJ">
        <title>Extensive microbial diversity within the chicken gut microbiome revealed by metagenomics and culture.</title>
        <authorList>
            <person name="Gilroy R."/>
            <person name="Ravi A."/>
            <person name="Getino M."/>
            <person name="Pursley I."/>
            <person name="Horton D.L."/>
            <person name="Alikhan N.F."/>
            <person name="Baker D."/>
            <person name="Gharbi K."/>
            <person name="Hall N."/>
            <person name="Watson M."/>
            <person name="Adriaenssens E.M."/>
            <person name="Foster-Nyarko E."/>
            <person name="Jarju S."/>
            <person name="Secka A."/>
            <person name="Antonio M."/>
            <person name="Oren A."/>
            <person name="Chaudhuri R.R."/>
            <person name="La Ragione R."/>
            <person name="Hildebrand F."/>
            <person name="Pallen M.J."/>
        </authorList>
    </citation>
    <scope>NUCLEOTIDE SEQUENCE</scope>
    <source>
        <strain evidence="3">B3-4054</strain>
    </source>
</reference>
<dbReference type="GO" id="GO:0016747">
    <property type="term" value="F:acyltransferase activity, transferring groups other than amino-acyl groups"/>
    <property type="evidence" value="ECO:0007669"/>
    <property type="project" value="InterPro"/>
</dbReference>
<dbReference type="GO" id="GO:0016020">
    <property type="term" value="C:membrane"/>
    <property type="evidence" value="ECO:0007669"/>
    <property type="project" value="TreeGrafter"/>
</dbReference>
<protein>
    <submittedName>
        <fullName evidence="3">Acyltransferase</fullName>
    </submittedName>
</protein>
<feature type="transmembrane region" description="Helical" evidence="1">
    <location>
        <begin position="322"/>
        <end position="342"/>
    </location>
</feature>
<dbReference type="InterPro" id="IPR050879">
    <property type="entry name" value="Acyltransferase_3"/>
</dbReference>
<dbReference type="EMBL" id="JADIMS010000109">
    <property type="protein sequence ID" value="MBO8450648.1"/>
    <property type="molecule type" value="Genomic_DNA"/>
</dbReference>
<feature type="transmembrane region" description="Helical" evidence="1">
    <location>
        <begin position="249"/>
        <end position="265"/>
    </location>
</feature>
<keyword evidence="3" id="KW-0808">Transferase</keyword>
<name>A0A9D9HHG4_9SPIR</name>
<dbReference type="Pfam" id="PF01757">
    <property type="entry name" value="Acyl_transf_3"/>
    <property type="match status" value="1"/>
</dbReference>
<dbReference type="GO" id="GO:0009103">
    <property type="term" value="P:lipopolysaccharide biosynthetic process"/>
    <property type="evidence" value="ECO:0007669"/>
    <property type="project" value="TreeGrafter"/>
</dbReference>
<evidence type="ECO:0000259" key="2">
    <source>
        <dbReference type="Pfam" id="PF01757"/>
    </source>
</evidence>
<feature type="transmembrane region" description="Helical" evidence="1">
    <location>
        <begin position="98"/>
        <end position="119"/>
    </location>
</feature>
<accession>A0A9D9HHG4</accession>
<gene>
    <name evidence="3" type="ORF">IAA96_06030</name>
</gene>
<sequence length="351" mass="39649">MAGVNGISFFDGTALSSSLPQKDALRDNAFNAVRFVCCLIVIAGHSLGLSGTPFAYSGLIDMHVSVCVFFILSGFWVTKSFLSVRSLKEYFIKRAKRLLPLYYISMVGFAVVCVLYSGLDGAAYFTDGGFWRYLFWNALFLNFMCPDLPGVFRGGAVNGSLWTIKVEIGFYIVLPLLMYVIRRLNSRKKANLFLCGIYVCSVFWYFLLGKYYAVLGIPQQLSYQLPGYLSFFVMGMLFLLNWDALECRLNILVLPALVLFALHYLTGTELLLPLSLAVTVMWAGTRLKFLRRIGVPVDYTYGMYLFHFPLIQMLTVRQGRGSFTVFSIFLVVSASFFLAFLADKYIQKKIS</sequence>
<keyword evidence="1" id="KW-0812">Transmembrane</keyword>
<feature type="domain" description="Acyltransferase 3" evidence="2">
    <location>
        <begin position="28"/>
        <end position="340"/>
    </location>
</feature>
<reference evidence="3" key="1">
    <citation type="submission" date="2020-10" db="EMBL/GenBank/DDBJ databases">
        <authorList>
            <person name="Gilroy R."/>
        </authorList>
    </citation>
    <scope>NUCLEOTIDE SEQUENCE</scope>
    <source>
        <strain evidence="3">B3-4054</strain>
    </source>
</reference>
<feature type="transmembrane region" description="Helical" evidence="1">
    <location>
        <begin position="29"/>
        <end position="48"/>
    </location>
</feature>
<feature type="transmembrane region" description="Helical" evidence="1">
    <location>
        <begin position="162"/>
        <end position="180"/>
    </location>
</feature>
<evidence type="ECO:0000256" key="1">
    <source>
        <dbReference type="SAM" id="Phobius"/>
    </source>
</evidence>
<evidence type="ECO:0000313" key="3">
    <source>
        <dbReference type="EMBL" id="MBO8450648.1"/>
    </source>
</evidence>
<dbReference type="PANTHER" id="PTHR23028:SF53">
    <property type="entry name" value="ACYL_TRANSF_3 DOMAIN-CONTAINING PROTEIN"/>
    <property type="match status" value="1"/>
</dbReference>
<keyword evidence="1" id="KW-0472">Membrane</keyword>
<feature type="transmembrane region" description="Helical" evidence="1">
    <location>
        <begin position="192"/>
        <end position="213"/>
    </location>
</feature>
<proteinExistence type="predicted"/>
<evidence type="ECO:0000313" key="4">
    <source>
        <dbReference type="Proteomes" id="UP000823616"/>
    </source>
</evidence>
<dbReference type="InterPro" id="IPR002656">
    <property type="entry name" value="Acyl_transf_3_dom"/>
</dbReference>
<feature type="transmembrane region" description="Helical" evidence="1">
    <location>
        <begin position="225"/>
        <end position="242"/>
    </location>
</feature>
<feature type="transmembrane region" description="Helical" evidence="1">
    <location>
        <begin position="54"/>
        <end position="77"/>
    </location>
</feature>